<dbReference type="RefSeq" id="WP_142643606.1">
    <property type="nucleotide sequence ID" value="NZ_VDGI01000019.1"/>
</dbReference>
<keyword evidence="1" id="KW-0418">Kinase</keyword>
<organism evidence="1 2">
    <name type="scientific">Psychrobacillus vulpis</name>
    <dbReference type="NCBI Taxonomy" id="2325572"/>
    <lineage>
        <taxon>Bacteria</taxon>
        <taxon>Bacillati</taxon>
        <taxon>Bacillota</taxon>
        <taxon>Bacilli</taxon>
        <taxon>Bacillales</taxon>
        <taxon>Bacillaceae</taxon>
        <taxon>Psychrobacillus</taxon>
    </lineage>
</organism>
<keyword evidence="1" id="KW-0808">Transferase</keyword>
<keyword evidence="2" id="KW-1185">Reference proteome</keyword>
<name>A0A544TML9_9BACI</name>
<evidence type="ECO:0000313" key="1">
    <source>
        <dbReference type="EMBL" id="TQR18679.1"/>
    </source>
</evidence>
<dbReference type="SUPFAM" id="SSF56112">
    <property type="entry name" value="Protein kinase-like (PK-like)"/>
    <property type="match status" value="1"/>
</dbReference>
<dbReference type="OrthoDB" id="820708at2"/>
<gene>
    <name evidence="1" type="ORF">FG384_15640</name>
</gene>
<dbReference type="Proteomes" id="UP000316626">
    <property type="component" value="Unassembled WGS sequence"/>
</dbReference>
<dbReference type="GO" id="GO:0016301">
    <property type="term" value="F:kinase activity"/>
    <property type="evidence" value="ECO:0007669"/>
    <property type="project" value="UniProtKB-KW"/>
</dbReference>
<dbReference type="InterPro" id="IPR011009">
    <property type="entry name" value="Kinase-like_dom_sf"/>
</dbReference>
<reference evidence="1 2" key="1">
    <citation type="submission" date="2019-06" db="EMBL/GenBank/DDBJ databases">
        <title>Psychrobacillus vulpis sp. nov., a new species isolated from feces of a red fox that inhabits in The Tablas de Daimiel Natural Park, Albacete, Spain.</title>
        <authorList>
            <person name="Rodriguez M."/>
            <person name="Reina J.C."/>
            <person name="Bejar V."/>
            <person name="Llamas I."/>
        </authorList>
    </citation>
    <scope>NUCLEOTIDE SEQUENCE [LARGE SCALE GENOMIC DNA]</scope>
    <source>
        <strain evidence="1 2">Z8</strain>
    </source>
</reference>
<dbReference type="Gene3D" id="1.10.510.10">
    <property type="entry name" value="Transferase(Phosphotransferase) domain 1"/>
    <property type="match status" value="1"/>
</dbReference>
<evidence type="ECO:0000313" key="2">
    <source>
        <dbReference type="Proteomes" id="UP000316626"/>
    </source>
</evidence>
<protein>
    <submittedName>
        <fullName evidence="1">Kinase</fullName>
    </submittedName>
</protein>
<dbReference type="AlphaFoldDB" id="A0A544TML9"/>
<sequence>MEEFWAKIANNKGTITLKDLNEYKLIGKGADGSVFQLTPDRCVKIFEKEQTKALELKALQVGQSSRVIPRLYEDGPNYIIMEYVKGISLPQFLKKEKQLPESIVEKILAMLVELKKVGFDRIDTEVRHILFDEEMEIRVIDLKRAFGSVRENPTKFLEGIKKKGYLEEFMKHVNTLNPTLYKEWKSIIR</sequence>
<accession>A0A544TML9</accession>
<dbReference type="EMBL" id="VDGI01000019">
    <property type="protein sequence ID" value="TQR18679.1"/>
    <property type="molecule type" value="Genomic_DNA"/>
</dbReference>
<comment type="caution">
    <text evidence="1">The sequence shown here is derived from an EMBL/GenBank/DDBJ whole genome shotgun (WGS) entry which is preliminary data.</text>
</comment>
<proteinExistence type="predicted"/>